<keyword evidence="2" id="KW-0812">Transmembrane</keyword>
<feature type="signal peptide" evidence="3">
    <location>
        <begin position="1"/>
        <end position="26"/>
    </location>
</feature>
<comment type="caution">
    <text evidence="5">The sequence shown here is derived from an EMBL/GenBank/DDBJ whole genome shotgun (WGS) entry which is preliminary data.</text>
</comment>
<feature type="domain" description="Excalibur calcium-binding" evidence="4">
    <location>
        <begin position="27"/>
        <end position="64"/>
    </location>
</feature>
<keyword evidence="2" id="KW-0472">Membrane</keyword>
<evidence type="ECO:0000259" key="4">
    <source>
        <dbReference type="SMART" id="SM00894"/>
    </source>
</evidence>
<dbReference type="Proteomes" id="UP001501218">
    <property type="component" value="Unassembled WGS sequence"/>
</dbReference>
<keyword evidence="3" id="KW-0732">Signal</keyword>
<evidence type="ECO:0000313" key="6">
    <source>
        <dbReference type="Proteomes" id="UP001501218"/>
    </source>
</evidence>
<evidence type="ECO:0000256" key="2">
    <source>
        <dbReference type="SAM" id="Phobius"/>
    </source>
</evidence>
<feature type="region of interest" description="Disordered" evidence="1">
    <location>
        <begin position="36"/>
        <end position="116"/>
    </location>
</feature>
<accession>A0ABN3GDS4</accession>
<organism evidence="5 6">
    <name type="scientific">Saccharopolyspora halophila</name>
    <dbReference type="NCBI Taxonomy" id="405551"/>
    <lineage>
        <taxon>Bacteria</taxon>
        <taxon>Bacillati</taxon>
        <taxon>Actinomycetota</taxon>
        <taxon>Actinomycetes</taxon>
        <taxon>Pseudonocardiales</taxon>
        <taxon>Pseudonocardiaceae</taxon>
        <taxon>Saccharopolyspora</taxon>
    </lineage>
</organism>
<evidence type="ECO:0000256" key="1">
    <source>
        <dbReference type="SAM" id="MobiDB-lite"/>
    </source>
</evidence>
<feature type="transmembrane region" description="Helical" evidence="2">
    <location>
        <begin position="120"/>
        <end position="140"/>
    </location>
</feature>
<feature type="chain" id="PRO_5046455399" description="Excalibur calcium-binding domain-containing protein" evidence="3">
    <location>
        <begin position="27"/>
        <end position="148"/>
    </location>
</feature>
<keyword evidence="2" id="KW-1133">Transmembrane helix</keyword>
<sequence>MRCRASMIAVIFAGTAAFALPGTAIAQDRDCADFSSRQEAQSAFESVPGDPERLDADNDGLACEALESNSESAPAEGESSAPVEGEGDSQAPVGAGDSGMAPTGGVEAGHGGMADRASDAALPLGLTGLALVAAGGTLVLQRRPGKSD</sequence>
<evidence type="ECO:0000313" key="5">
    <source>
        <dbReference type="EMBL" id="GAA2349409.1"/>
    </source>
</evidence>
<keyword evidence="6" id="KW-1185">Reference proteome</keyword>
<evidence type="ECO:0000256" key="3">
    <source>
        <dbReference type="SAM" id="SignalP"/>
    </source>
</evidence>
<dbReference type="Pfam" id="PF05901">
    <property type="entry name" value="Excalibur"/>
    <property type="match status" value="1"/>
</dbReference>
<reference evidence="5 6" key="1">
    <citation type="journal article" date="2019" name="Int. J. Syst. Evol. Microbiol.">
        <title>The Global Catalogue of Microorganisms (GCM) 10K type strain sequencing project: providing services to taxonomists for standard genome sequencing and annotation.</title>
        <authorList>
            <consortium name="The Broad Institute Genomics Platform"/>
            <consortium name="The Broad Institute Genome Sequencing Center for Infectious Disease"/>
            <person name="Wu L."/>
            <person name="Ma J."/>
        </authorList>
    </citation>
    <scope>NUCLEOTIDE SEQUENCE [LARGE SCALE GENOMIC DNA]</scope>
    <source>
        <strain evidence="5 6">JCM 16221</strain>
    </source>
</reference>
<dbReference type="SMART" id="SM00894">
    <property type="entry name" value="Excalibur"/>
    <property type="match status" value="1"/>
</dbReference>
<feature type="compositionally biased region" description="Low complexity" evidence="1">
    <location>
        <begin position="67"/>
        <end position="84"/>
    </location>
</feature>
<gene>
    <name evidence="5" type="ORF">GCM10009854_28750</name>
</gene>
<dbReference type="EMBL" id="BAAARA010000008">
    <property type="protein sequence ID" value="GAA2349409.1"/>
    <property type="molecule type" value="Genomic_DNA"/>
</dbReference>
<name>A0ABN3GDS4_9PSEU</name>
<protein>
    <recommendedName>
        <fullName evidence="4">Excalibur calcium-binding domain-containing protein</fullName>
    </recommendedName>
</protein>
<proteinExistence type="predicted"/>
<dbReference type="InterPro" id="IPR008613">
    <property type="entry name" value="Excalibur_Ca-bd_domain"/>
</dbReference>